<dbReference type="HOGENOM" id="CLU_1830923_0_0_0"/>
<dbReference type="EMBL" id="CP001997">
    <property type="protein sequence ID" value="ADE56904.1"/>
    <property type="molecule type" value="Genomic_DNA"/>
</dbReference>
<name>D5EEC2_AMICL</name>
<dbReference type="STRING" id="572547.Amico_0771"/>
<dbReference type="KEGG" id="aco:Amico_0771"/>
<dbReference type="Proteomes" id="UP000002366">
    <property type="component" value="Chromosome"/>
</dbReference>
<gene>
    <name evidence="1" type="ordered locus">Amico_0771</name>
</gene>
<evidence type="ECO:0000313" key="2">
    <source>
        <dbReference type="Proteomes" id="UP000002366"/>
    </source>
</evidence>
<dbReference type="AlphaFoldDB" id="D5EEC2"/>
<protein>
    <submittedName>
        <fullName evidence="1">Uncharacterized protein</fullName>
    </submittedName>
</protein>
<proteinExistence type="predicted"/>
<reference evidence="1 2" key="1">
    <citation type="journal article" date="2010" name="Stand. Genomic Sci.">
        <title>Complete genome sequence of Aminobacterium colombiense type strain (ALA-1).</title>
        <authorList>
            <person name="Chertkov O."/>
            <person name="Sikorski J."/>
            <person name="Brambilla E."/>
            <person name="Lapidus A."/>
            <person name="Copeland A."/>
            <person name="Glavina Del Rio T."/>
            <person name="Nolan M."/>
            <person name="Lucas S."/>
            <person name="Tice H."/>
            <person name="Cheng J.F."/>
            <person name="Han C."/>
            <person name="Detter J.C."/>
            <person name="Bruce D."/>
            <person name="Tapia R."/>
            <person name="Goodwin L."/>
            <person name="Pitluck S."/>
            <person name="Liolios K."/>
            <person name="Ivanova N."/>
            <person name="Mavromatis K."/>
            <person name="Ovchinnikova G."/>
            <person name="Pati A."/>
            <person name="Chen A."/>
            <person name="Palaniappan K."/>
            <person name="Land M."/>
            <person name="Hauser L."/>
            <person name="Chang Y.J."/>
            <person name="Jeffries C.D."/>
            <person name="Spring S."/>
            <person name="Rohde M."/>
            <person name="Goker M."/>
            <person name="Bristow J."/>
            <person name="Eisen J.A."/>
            <person name="Markowitz V."/>
            <person name="Hugenholtz P."/>
            <person name="Kyrpides N.C."/>
            <person name="Klenk H.P."/>
        </authorList>
    </citation>
    <scope>NUCLEOTIDE SEQUENCE [LARGE SCALE GENOMIC DNA]</scope>
    <source>
        <strain evidence="2">DSM 12261 / ALA-1</strain>
    </source>
</reference>
<evidence type="ECO:0000313" key="1">
    <source>
        <dbReference type="EMBL" id="ADE56904.1"/>
    </source>
</evidence>
<organism evidence="1 2">
    <name type="scientific">Aminobacterium colombiense (strain DSM 12261 / ALA-1)</name>
    <dbReference type="NCBI Taxonomy" id="572547"/>
    <lineage>
        <taxon>Bacteria</taxon>
        <taxon>Thermotogati</taxon>
        <taxon>Synergistota</taxon>
        <taxon>Synergistia</taxon>
        <taxon>Synergistales</taxon>
        <taxon>Aminobacteriaceae</taxon>
        <taxon>Aminobacterium</taxon>
    </lineage>
</organism>
<sequence>MLIFVLIFMSVLLACLPCFYTLMTEKISVIQNLERTIRLHHAAVSGITAVSSWLEKNFPELEGVNEAVVNEQMPSYIKAFQINDVDVITNISFLISSQKDRIIYLISSKASLKNISYSVGCVIDCFSNADKEWSFYLINE</sequence>
<keyword evidence="2" id="KW-1185">Reference proteome</keyword>
<accession>D5EEC2</accession>